<dbReference type="KEGG" id="vne:CFK40_20330"/>
<dbReference type="PROSITE" id="PS00955">
    <property type="entry name" value="IGP_DEHYDRATASE_2"/>
    <property type="match status" value="1"/>
</dbReference>
<dbReference type="FunFam" id="3.30.230.40:FF:000003">
    <property type="entry name" value="Imidazoleglycerol-phosphate dehydratase HisB"/>
    <property type="match status" value="1"/>
</dbReference>
<keyword evidence="6" id="KW-0963">Cytoplasm</keyword>
<dbReference type="CDD" id="cd07914">
    <property type="entry name" value="IGPD"/>
    <property type="match status" value="1"/>
</dbReference>
<dbReference type="InterPro" id="IPR038494">
    <property type="entry name" value="IGPD_sf"/>
</dbReference>
<dbReference type="InterPro" id="IPR020568">
    <property type="entry name" value="Ribosomal_Su5_D2-typ_SF"/>
</dbReference>
<comment type="catalytic activity">
    <reaction evidence="6 7">
        <text>D-erythro-1-(imidazol-4-yl)glycerol 3-phosphate = 3-(imidazol-4-yl)-2-oxopropyl phosphate + H2O</text>
        <dbReference type="Rhea" id="RHEA:11040"/>
        <dbReference type="ChEBI" id="CHEBI:15377"/>
        <dbReference type="ChEBI" id="CHEBI:57766"/>
        <dbReference type="ChEBI" id="CHEBI:58278"/>
        <dbReference type="EC" id="4.2.1.19"/>
    </reaction>
</comment>
<evidence type="ECO:0000256" key="4">
    <source>
        <dbReference type="ARBA" id="ARBA00023102"/>
    </source>
</evidence>
<dbReference type="GO" id="GO:0005737">
    <property type="term" value="C:cytoplasm"/>
    <property type="evidence" value="ECO:0007669"/>
    <property type="project" value="UniProtKB-SubCell"/>
</dbReference>
<dbReference type="Proteomes" id="UP000204391">
    <property type="component" value="Chromosome"/>
</dbReference>
<evidence type="ECO:0000256" key="7">
    <source>
        <dbReference type="RuleBase" id="RU000599"/>
    </source>
</evidence>
<dbReference type="NCBIfam" id="NF002114">
    <property type="entry name" value="PRK00951.2-4"/>
    <property type="match status" value="1"/>
</dbReference>
<protein>
    <recommendedName>
        <fullName evidence="2 6">Imidazoleglycerol-phosphate dehydratase</fullName>
        <shortName evidence="6">IGPD</shortName>
        <ecNumber evidence="6 7">4.2.1.19</ecNumber>
    </recommendedName>
</protein>
<sequence length="194" mass="21411">MRTSTSERKTNETSIKAEFTIDGNGTSTVQTGIGFFDHMLTLMTKHGLFDLSLTCDGDLEVDQHHSVEDIGIVLGQAINQALGSKVGINRYATITTPMDEARSTVSIDISGRSYLVYRVDGLKDKVGEFDTELVEEFFLAFVRHANLTLHIELDYGKNSHHIIEAIFKGFGRALDEATRENSRIKGVPSTKGSL</sequence>
<dbReference type="GO" id="GO:0000105">
    <property type="term" value="P:L-histidine biosynthetic process"/>
    <property type="evidence" value="ECO:0007669"/>
    <property type="project" value="UniProtKB-UniRule"/>
</dbReference>
<comment type="similarity">
    <text evidence="6 7">Belongs to the imidazoleglycerol-phosphate dehydratase family.</text>
</comment>
<dbReference type="EC" id="4.2.1.19" evidence="6 7"/>
<dbReference type="Gene3D" id="3.30.230.40">
    <property type="entry name" value="Imidazole glycerol phosphate dehydratase, domain 1"/>
    <property type="match status" value="2"/>
</dbReference>
<dbReference type="RefSeq" id="WP_089534173.1">
    <property type="nucleotide sequence ID" value="NZ_CP022437.1"/>
</dbReference>
<proteinExistence type="inferred from homology"/>
<dbReference type="UniPathway" id="UPA00031">
    <property type="reaction ID" value="UER00011"/>
</dbReference>
<evidence type="ECO:0000256" key="5">
    <source>
        <dbReference type="ARBA" id="ARBA00023239"/>
    </source>
</evidence>
<evidence type="ECO:0000256" key="6">
    <source>
        <dbReference type="HAMAP-Rule" id="MF_00076"/>
    </source>
</evidence>
<dbReference type="AlphaFoldDB" id="A0A221MHS1"/>
<comment type="subcellular location">
    <subcellularLocation>
        <location evidence="6 7">Cytoplasm</location>
    </subcellularLocation>
</comment>
<evidence type="ECO:0000313" key="8">
    <source>
        <dbReference type="EMBL" id="ASN07180.1"/>
    </source>
</evidence>
<keyword evidence="9" id="KW-1185">Reference proteome</keyword>
<gene>
    <name evidence="6 8" type="primary">hisB</name>
    <name evidence="8" type="ORF">CFK40_20330</name>
</gene>
<comment type="pathway">
    <text evidence="1 6 7">Amino-acid biosynthesis; L-histidine biosynthesis; L-histidine from 5-phospho-alpha-D-ribose 1-diphosphate: step 6/9.</text>
</comment>
<dbReference type="FunFam" id="3.30.230.40:FF:000001">
    <property type="entry name" value="Imidazoleglycerol-phosphate dehydratase HisB"/>
    <property type="match status" value="1"/>
</dbReference>
<evidence type="ECO:0000256" key="3">
    <source>
        <dbReference type="ARBA" id="ARBA00022605"/>
    </source>
</evidence>
<dbReference type="SUPFAM" id="SSF54211">
    <property type="entry name" value="Ribosomal protein S5 domain 2-like"/>
    <property type="match status" value="2"/>
</dbReference>
<dbReference type="PANTHER" id="PTHR23133:SF2">
    <property type="entry name" value="IMIDAZOLEGLYCEROL-PHOSPHATE DEHYDRATASE"/>
    <property type="match status" value="1"/>
</dbReference>
<accession>A0A221MHS1</accession>
<keyword evidence="4 6" id="KW-0368">Histidine biosynthesis</keyword>
<keyword evidence="5 6" id="KW-0456">Lyase</keyword>
<dbReference type="InterPro" id="IPR000807">
    <property type="entry name" value="ImidazoleglycerolP_deHydtase"/>
</dbReference>
<dbReference type="GO" id="GO:0004424">
    <property type="term" value="F:imidazoleglycerol-phosphate dehydratase activity"/>
    <property type="evidence" value="ECO:0007669"/>
    <property type="project" value="UniProtKB-UniRule"/>
</dbReference>
<dbReference type="PROSITE" id="PS00954">
    <property type="entry name" value="IGP_DEHYDRATASE_1"/>
    <property type="match status" value="1"/>
</dbReference>
<dbReference type="PANTHER" id="PTHR23133">
    <property type="entry name" value="IMIDAZOLEGLYCEROL-PHOSPHATE DEHYDRATASE HIS7"/>
    <property type="match status" value="1"/>
</dbReference>
<evidence type="ECO:0000256" key="2">
    <source>
        <dbReference type="ARBA" id="ARBA00016664"/>
    </source>
</evidence>
<dbReference type="InterPro" id="IPR020565">
    <property type="entry name" value="ImidazoleglycerP_deHydtase_CS"/>
</dbReference>
<dbReference type="HAMAP" id="MF_00076">
    <property type="entry name" value="HisB"/>
    <property type="match status" value="1"/>
</dbReference>
<reference evidence="8 9" key="1">
    <citation type="journal article" date="2003" name="Int. J. Syst. Evol. Microbiol.">
        <title>Virgibacillus carmonensis sp. nov., Virgibacillus necropolis sp. nov. and Virgibacillus picturae sp. nov., three novel species isolated from deteriorated mural paintings, transfer of the species of the genus salibacillus to Virgibacillus, as Virgibacillus marismortui comb. nov. and Virgibacillus salexigens comb. nov., and emended description of the genus Virgibacillus.</title>
        <authorList>
            <person name="Heyrman J."/>
            <person name="Logan N.A."/>
            <person name="Busse H.J."/>
            <person name="Balcaen A."/>
            <person name="Lebbe L."/>
            <person name="Rodriguez-Diaz M."/>
            <person name="Swings J."/>
            <person name="De Vos P."/>
        </authorList>
    </citation>
    <scope>NUCLEOTIDE SEQUENCE [LARGE SCALE GENOMIC DNA]</scope>
    <source>
        <strain evidence="8 9">LMG 19488</strain>
    </source>
</reference>
<dbReference type="OrthoDB" id="9790411at2"/>
<organism evidence="8 9">
    <name type="scientific">Virgibacillus necropolis</name>
    <dbReference type="NCBI Taxonomy" id="163877"/>
    <lineage>
        <taxon>Bacteria</taxon>
        <taxon>Bacillati</taxon>
        <taxon>Bacillota</taxon>
        <taxon>Bacilli</taxon>
        <taxon>Bacillales</taxon>
        <taxon>Bacillaceae</taxon>
        <taxon>Virgibacillus</taxon>
    </lineage>
</organism>
<dbReference type="Pfam" id="PF00475">
    <property type="entry name" value="IGPD"/>
    <property type="match status" value="1"/>
</dbReference>
<dbReference type="EMBL" id="CP022437">
    <property type="protein sequence ID" value="ASN07180.1"/>
    <property type="molecule type" value="Genomic_DNA"/>
</dbReference>
<dbReference type="NCBIfam" id="NF002111">
    <property type="entry name" value="PRK00951.2-1"/>
    <property type="match status" value="1"/>
</dbReference>
<evidence type="ECO:0000313" key="9">
    <source>
        <dbReference type="Proteomes" id="UP000204391"/>
    </source>
</evidence>
<evidence type="ECO:0000256" key="1">
    <source>
        <dbReference type="ARBA" id="ARBA00005047"/>
    </source>
</evidence>
<name>A0A221MHS1_9BACI</name>
<keyword evidence="3 6" id="KW-0028">Amino-acid biosynthesis</keyword>